<dbReference type="Gene3D" id="2.60.40.10">
    <property type="entry name" value="Immunoglobulins"/>
    <property type="match status" value="1"/>
</dbReference>
<gene>
    <name evidence="1" type="ORF">IRI77_31855</name>
</gene>
<dbReference type="InterPro" id="IPR050708">
    <property type="entry name" value="T6SS_VgrG/RHS"/>
</dbReference>
<keyword evidence="2" id="KW-1185">Reference proteome</keyword>
<organism evidence="1 2">
    <name type="scientific">Paludibaculum fermentans</name>
    <dbReference type="NCBI Taxonomy" id="1473598"/>
    <lineage>
        <taxon>Bacteria</taxon>
        <taxon>Pseudomonadati</taxon>
        <taxon>Acidobacteriota</taxon>
        <taxon>Terriglobia</taxon>
        <taxon>Bryobacterales</taxon>
        <taxon>Bryobacteraceae</taxon>
        <taxon>Paludibaculum</taxon>
    </lineage>
</organism>
<dbReference type="NCBIfam" id="TIGR03696">
    <property type="entry name" value="Rhs_assc_core"/>
    <property type="match status" value="1"/>
</dbReference>
<dbReference type="NCBIfam" id="TIGR01643">
    <property type="entry name" value="YD_repeat_2x"/>
    <property type="match status" value="2"/>
</dbReference>
<dbReference type="PANTHER" id="PTHR32305">
    <property type="match status" value="1"/>
</dbReference>
<dbReference type="Proteomes" id="UP000593892">
    <property type="component" value="Chromosome"/>
</dbReference>
<dbReference type="EMBL" id="CP063849">
    <property type="protein sequence ID" value="QOY87309.1"/>
    <property type="molecule type" value="Genomic_DNA"/>
</dbReference>
<dbReference type="PANTHER" id="PTHR32305:SF15">
    <property type="entry name" value="PROTEIN RHSA-RELATED"/>
    <property type="match status" value="1"/>
</dbReference>
<dbReference type="Gene3D" id="2.180.10.10">
    <property type="entry name" value="RHS repeat-associated core"/>
    <property type="match status" value="2"/>
</dbReference>
<sequence>MRSVTTQSGVLVYLDNVLKVGPITTPFPNYYNSGLGIDGMAGTGNGFYSVDLGALDVTAPNPVSGASIVVSAQPTSVGLSWAGASDSGTGTARYVLYRNGAYLSETPSTSLTDTTVTPTATYTYTIYSVDFHNNWSTGTSKSVTVPTNSGPEWMRRGLRPTSSYWGGEGENIGLFSGNLNFSLPLITAVGRNGWKLPLGLSYNSQNWKQDQSGTYNSGQDIGYGYGWIMTPGKIKPSYSDSVTIHHYTYTDPSGAEYHLDVNESGKWRTKEGPLVRFEASTQKLWFPDGSYWCFYGLSAGNEADAGTMYPTDLYDRNGNLTKIQYMQGSQAPAGSTSGRISTIADIRAAQDLGAVFQFEYNTDAVPHLIRITNLIAPDQKFEFTYSTGQTLKSPFSPYGTFGTTTLLTTVTHVGLGLNHTFAYATNNSGELDNVTMPRGGRLRWSYTDILYGNQQRFREVNNRWLRMCTSCSEYSYEISAPGSVPTAGHLSRTIVDPGNSRANDHVWYFDNSVASAYFGFTTKEEERVLTPSQRALVRWDTTWTVNSNQNPYAGVVTTKLDPDTANEKVSKVEFTRDGYLNATEERQYDYEDLTTPARRAWKVMDTTMASQGMYDRVSSVGVTAGSQTVTTAQFKYDGAASADCGSSSVALTDAPNITFHDSAFGTSKTDRGLPTWVSQLGKPNVCMSYDIAGNVIKSREPLTSKEVAVTLNEATKYTVPSMTTPNGNSNLATSYQWNQMLGLTQTTGANGATSSFTYDSIQRPATTTNAHGGMSTYSYWTNSTAVATDAGSQVTDFDGFGRTVQSRVGSPSATLSITDTQYAPCACSPTGKLKRVSRPYALGGTPKYTEYTYDGRGRTTNVALPDAMGQTTYLYEGNTVTVTSPVRDSTRPIWKKYIMDAFGNLAHVIEPNPAYKVGGSEPPEVITDYTYNLFNQLRTVTMTRGTTTQTRTFNYNSLFQLTSVVQPESGTTSYTYWTDGQIRTKTDAKGNVTTYVRDGYGRLGAIYRKPSGATVDDPTQTTTYGYDTGVNAQGRLSSVAVGAATETYEYTVGGLVSKKSVAFPNNDTPLEAVYTYDTLGRMISLKYPDVYNSSGAVAEVGRTLGYQYVDPMGPQKLTDSTYASPGWRVTAQRNAAGQLTQMVVYQPNGTSDTETFSYNGLGQLTQASGRGSNIEYRYSTTGNDGRITSRKDNISGEEVSYTYDQLGRLIEAATTGPEWGLTWAYDGFGNRLRQEVTKGGRAAVFSVDPATNRLSGGGVTYDANGSIESFGTGAGTAAYDVDNRMVSMSLDANNVERYAYSAANQRIQVTRSNGTVETFFYGLAGELLGVYQRGTKANGHKYFSSASIRVWFGGRLIGSGANSVVTDRLGSVVKDGTEALRYFPYGDQNPASTAENREKFATYTRDGFSGLDYAQNRYYSPQFGRFTSADPYMASGGTMDPASWNRYAYVENNPVSYVDPSGLMLRAPNSFPCGNNWMWDASLSGPCSSYGWGDEWGGGGGGGGGGGRFVARGPEGTGPWLSPAQRAANVAMLQLLGMAASAFAQRDGTPSVAYLLLVGDCITMKNSRTGAPSRDRTYQAYDQNNNAIGATITERVLTSEGNLDYAYVDNPVSSGSGGVFNDQNGLASTQVGLRKAYQYFVTSLPGGYWTNVPTFVRTSSGDYMVFSIDISAQWINGRKIYDVSYNGDAGMWNPDGSPRLPLCNQ</sequence>
<evidence type="ECO:0000313" key="1">
    <source>
        <dbReference type="EMBL" id="QOY87309.1"/>
    </source>
</evidence>
<protein>
    <submittedName>
        <fullName evidence="1">RHS repeat-associated core domain-containing protein</fullName>
    </submittedName>
</protein>
<dbReference type="RefSeq" id="WP_194448978.1">
    <property type="nucleotide sequence ID" value="NZ_CP063849.1"/>
</dbReference>
<dbReference type="InterPro" id="IPR006530">
    <property type="entry name" value="YD"/>
</dbReference>
<proteinExistence type="predicted"/>
<dbReference type="InterPro" id="IPR013783">
    <property type="entry name" value="Ig-like_fold"/>
</dbReference>
<dbReference type="InterPro" id="IPR022385">
    <property type="entry name" value="Rhs_assc_core"/>
</dbReference>
<name>A0A7S7SJJ7_PALFE</name>
<evidence type="ECO:0000313" key="2">
    <source>
        <dbReference type="Proteomes" id="UP000593892"/>
    </source>
</evidence>
<dbReference type="KEGG" id="pfer:IRI77_31855"/>
<accession>A0A7S7SJJ7</accession>
<reference evidence="1 2" key="1">
    <citation type="submission" date="2020-10" db="EMBL/GenBank/DDBJ databases">
        <title>Complete genome sequence of Paludibaculum fermentans P105T, a facultatively anaerobic acidobacterium capable of dissimilatory Fe(III) reduction.</title>
        <authorList>
            <person name="Dedysh S.N."/>
            <person name="Beletsky A.V."/>
            <person name="Kulichevskaya I.S."/>
            <person name="Mardanov A.V."/>
            <person name="Ravin N.V."/>
        </authorList>
    </citation>
    <scope>NUCLEOTIDE SEQUENCE [LARGE SCALE GENOMIC DNA]</scope>
    <source>
        <strain evidence="1 2">P105</strain>
    </source>
</reference>